<feature type="compositionally biased region" description="Low complexity" evidence="1">
    <location>
        <begin position="568"/>
        <end position="585"/>
    </location>
</feature>
<dbReference type="GeneID" id="20239637"/>
<keyword evidence="3" id="KW-1185">Reference proteome</keyword>
<organism evidence="2 3">
    <name type="scientific">Lottia gigantea</name>
    <name type="common">Giant owl limpet</name>
    <dbReference type="NCBI Taxonomy" id="225164"/>
    <lineage>
        <taxon>Eukaryota</taxon>
        <taxon>Metazoa</taxon>
        <taxon>Spiralia</taxon>
        <taxon>Lophotrochozoa</taxon>
        <taxon>Mollusca</taxon>
        <taxon>Gastropoda</taxon>
        <taxon>Patellogastropoda</taxon>
        <taxon>Lottioidea</taxon>
        <taxon>Lottiidae</taxon>
        <taxon>Lottia</taxon>
    </lineage>
</organism>
<feature type="compositionally biased region" description="Low complexity" evidence="1">
    <location>
        <begin position="624"/>
        <end position="641"/>
    </location>
</feature>
<feature type="region of interest" description="Disordered" evidence="1">
    <location>
        <begin position="520"/>
        <end position="641"/>
    </location>
</feature>
<evidence type="ECO:0000313" key="2">
    <source>
        <dbReference type="EMBL" id="ESO90520.1"/>
    </source>
</evidence>
<gene>
    <name evidence="2" type="ORF">LOTGIDRAFT_164108</name>
</gene>
<dbReference type="HOGENOM" id="CLU_397054_0_0_1"/>
<name>V4A690_LOTGI</name>
<proteinExistence type="predicted"/>
<feature type="compositionally biased region" description="Pro residues" evidence="1">
    <location>
        <begin position="328"/>
        <end position="339"/>
    </location>
</feature>
<evidence type="ECO:0000256" key="1">
    <source>
        <dbReference type="SAM" id="MobiDB-lite"/>
    </source>
</evidence>
<dbReference type="RefSeq" id="XP_009058841.1">
    <property type="nucleotide sequence ID" value="XM_009060593.1"/>
</dbReference>
<evidence type="ECO:0000313" key="3">
    <source>
        <dbReference type="Proteomes" id="UP000030746"/>
    </source>
</evidence>
<accession>V4A690</accession>
<sequence>MEGAYEVGSDTEDEITIVINENDKRKKQRQPRSCWIRPWLSRRLQYELLGLLDLVMRRNDTKMRECITSGERLALTFRFLATGNVGEASKTYGYHRKCYSRFTDKSKLERAVKRSEQSVPTKVDQTPTPKKKRLRLSSEANVYEKMFDAFCEVVRKRILYGKEILRMSRLLDMFVKMATELEVVDISGYSSFSLKRRLKARFPQLKFHSSSKLFESEMVFVDDMTHGDILEKLPSSSDTVHLQGIPVKSSTRQLVYRILSVKSSTEFYKSTCMLAYTVSSCYIRCTFPSNPKLFLLCSPTTTTTGKKPEIETLIVNQTNINSPVFHRPLPPTNRRPPTNPSSYIPPHRRPTYNTAYQSRGNHRPDQQQKRLPAHRRQPVPTHKEEEPFVKVFFQVLQCLHHLAILTLQQQGQPAFTFKRKVSELDRFIRPAMKTSAVDANIRSLNRTWICKVTQVLIDHYQTTLQEKLTTIRTKSLSSPAVDRIVSHALSWARRSYGKRLTQAVISKFYQTINETKTRVTISLPTEMDTTPAPSRATTLPNQNPKRARSSPTPSPADIGKRSRREGTPLLFSLSDSSSPSTPAESSPRDPGSANLSSFCAFLDQQTTPPSPSKSRRVSRPSPPRTRSQSVPNATILTTTKPVPITPSTTIISATKPYDHQTKDKSLWKLPALKKSTLIIGSSNLNRITKTSSDT</sequence>
<dbReference type="AlphaFoldDB" id="V4A690"/>
<reference evidence="2 3" key="1">
    <citation type="journal article" date="2013" name="Nature">
        <title>Insights into bilaterian evolution from three spiralian genomes.</title>
        <authorList>
            <person name="Simakov O."/>
            <person name="Marletaz F."/>
            <person name="Cho S.J."/>
            <person name="Edsinger-Gonzales E."/>
            <person name="Havlak P."/>
            <person name="Hellsten U."/>
            <person name="Kuo D.H."/>
            <person name="Larsson T."/>
            <person name="Lv J."/>
            <person name="Arendt D."/>
            <person name="Savage R."/>
            <person name="Osoegawa K."/>
            <person name="de Jong P."/>
            <person name="Grimwood J."/>
            <person name="Chapman J.A."/>
            <person name="Shapiro H."/>
            <person name="Aerts A."/>
            <person name="Otillar R.P."/>
            <person name="Terry A.Y."/>
            <person name="Boore J.L."/>
            <person name="Grigoriev I.V."/>
            <person name="Lindberg D.R."/>
            <person name="Seaver E.C."/>
            <person name="Weisblat D.A."/>
            <person name="Putnam N.H."/>
            <person name="Rokhsar D.S."/>
        </authorList>
    </citation>
    <scope>NUCLEOTIDE SEQUENCE [LARGE SCALE GENOMIC DNA]</scope>
</reference>
<dbReference type="EMBL" id="KB202408">
    <property type="protein sequence ID" value="ESO90520.1"/>
    <property type="molecule type" value="Genomic_DNA"/>
</dbReference>
<dbReference type="Proteomes" id="UP000030746">
    <property type="component" value="Unassembled WGS sequence"/>
</dbReference>
<dbReference type="KEGG" id="lgi:LOTGIDRAFT_164108"/>
<dbReference type="OrthoDB" id="8964652at2759"/>
<protein>
    <submittedName>
        <fullName evidence="2">Uncharacterized protein</fullName>
    </submittedName>
</protein>
<feature type="compositionally biased region" description="Polar residues" evidence="1">
    <location>
        <begin position="520"/>
        <end position="544"/>
    </location>
</feature>
<feature type="region of interest" description="Disordered" evidence="1">
    <location>
        <begin position="322"/>
        <end position="382"/>
    </location>
</feature>
<dbReference type="CTD" id="20239637"/>